<dbReference type="Gene3D" id="3.40.50.720">
    <property type="entry name" value="NAD(P)-binding Rossmann-like Domain"/>
    <property type="match status" value="2"/>
</dbReference>
<dbReference type="InterPro" id="IPR036291">
    <property type="entry name" value="NAD(P)-bd_dom_sf"/>
</dbReference>
<protein>
    <submittedName>
        <fullName evidence="7">2-hydroxyacid dehydrogenase</fullName>
    </submittedName>
</protein>
<dbReference type="InterPro" id="IPR050857">
    <property type="entry name" value="D-2-hydroxyacid_DH"/>
</dbReference>
<evidence type="ECO:0000313" key="8">
    <source>
        <dbReference type="Proteomes" id="UP000026249"/>
    </source>
</evidence>
<reference evidence="7 8" key="1">
    <citation type="submission" date="2014-03" db="EMBL/GenBank/DDBJ databases">
        <title>Draft Genome Sequence of Actibacterium mucosum KCTC 23349, a Marine Alphaproteobacterium with Complex Ionic Requirements Isolated from Mediterranean Seawater at Malvarrosa Beach, Valencia, Spain.</title>
        <authorList>
            <person name="Arahal D.R."/>
            <person name="Shao Z."/>
            <person name="Lai Q."/>
            <person name="Pujalte M.J."/>
        </authorList>
    </citation>
    <scope>NUCLEOTIDE SEQUENCE [LARGE SCALE GENOMIC DNA]</scope>
    <source>
        <strain evidence="7 8">KCTC 23349</strain>
    </source>
</reference>
<dbReference type="STRING" id="1454373.ACMU_14445"/>
<comment type="caution">
    <text evidence="7">The sequence shown here is derived from an EMBL/GenBank/DDBJ whole genome shotgun (WGS) entry which is preliminary data.</text>
</comment>
<dbReference type="GO" id="GO:0016616">
    <property type="term" value="F:oxidoreductase activity, acting on the CH-OH group of donors, NAD or NADP as acceptor"/>
    <property type="evidence" value="ECO:0007669"/>
    <property type="project" value="InterPro"/>
</dbReference>
<dbReference type="AlphaFoldDB" id="A0A037ZHF8"/>
<dbReference type="PANTHER" id="PTHR42789:SF1">
    <property type="entry name" value="D-ISOMER SPECIFIC 2-HYDROXYACID DEHYDROGENASE FAMILY PROTEIN (AFU_ORTHOLOGUE AFUA_6G10090)"/>
    <property type="match status" value="1"/>
</dbReference>
<accession>A0A037ZHF8</accession>
<gene>
    <name evidence="7" type="ORF">ACMU_14445</name>
</gene>
<dbReference type="SUPFAM" id="SSF51735">
    <property type="entry name" value="NAD(P)-binding Rossmann-fold domains"/>
    <property type="match status" value="1"/>
</dbReference>
<keyword evidence="2 4" id="KW-0560">Oxidoreductase</keyword>
<dbReference type="Pfam" id="PF00389">
    <property type="entry name" value="2-Hacid_dh"/>
    <property type="match status" value="1"/>
</dbReference>
<evidence type="ECO:0000256" key="3">
    <source>
        <dbReference type="ARBA" id="ARBA00023027"/>
    </source>
</evidence>
<evidence type="ECO:0000256" key="2">
    <source>
        <dbReference type="ARBA" id="ARBA00023002"/>
    </source>
</evidence>
<dbReference type="Proteomes" id="UP000026249">
    <property type="component" value="Unassembled WGS sequence"/>
</dbReference>
<evidence type="ECO:0000313" key="7">
    <source>
        <dbReference type="EMBL" id="KAJ54957.1"/>
    </source>
</evidence>
<dbReference type="GO" id="GO:0051287">
    <property type="term" value="F:NAD binding"/>
    <property type="evidence" value="ECO:0007669"/>
    <property type="project" value="InterPro"/>
</dbReference>
<dbReference type="PANTHER" id="PTHR42789">
    <property type="entry name" value="D-ISOMER SPECIFIC 2-HYDROXYACID DEHYDROGENASE FAMILY PROTEIN (AFU_ORTHOLOGUE AFUA_6G10090)"/>
    <property type="match status" value="1"/>
</dbReference>
<proteinExistence type="inferred from homology"/>
<feature type="domain" description="D-isomer specific 2-hydroxyacid dehydrogenase NAD-binding" evidence="6">
    <location>
        <begin position="115"/>
        <end position="289"/>
    </location>
</feature>
<dbReference type="RefSeq" id="WP_035260085.1">
    <property type="nucleotide sequence ID" value="NZ_JFKE01000005.1"/>
</dbReference>
<comment type="similarity">
    <text evidence="1 4">Belongs to the D-isomer specific 2-hydroxyacid dehydrogenase family.</text>
</comment>
<keyword evidence="8" id="KW-1185">Reference proteome</keyword>
<name>A0A037ZHF8_9RHOB</name>
<dbReference type="OrthoDB" id="7681356at2"/>
<dbReference type="Pfam" id="PF02826">
    <property type="entry name" value="2-Hacid_dh_C"/>
    <property type="match status" value="1"/>
</dbReference>
<evidence type="ECO:0000256" key="4">
    <source>
        <dbReference type="RuleBase" id="RU003719"/>
    </source>
</evidence>
<evidence type="ECO:0000259" key="5">
    <source>
        <dbReference type="Pfam" id="PF00389"/>
    </source>
</evidence>
<organism evidence="7 8">
    <name type="scientific">Actibacterium mucosum KCTC 23349</name>
    <dbReference type="NCBI Taxonomy" id="1454373"/>
    <lineage>
        <taxon>Bacteria</taxon>
        <taxon>Pseudomonadati</taxon>
        <taxon>Pseudomonadota</taxon>
        <taxon>Alphaproteobacteria</taxon>
        <taxon>Rhodobacterales</taxon>
        <taxon>Roseobacteraceae</taxon>
        <taxon>Actibacterium</taxon>
    </lineage>
</organism>
<dbReference type="InterPro" id="IPR006139">
    <property type="entry name" value="D-isomer_2_OHA_DH_cat_dom"/>
</dbReference>
<evidence type="ECO:0000256" key="1">
    <source>
        <dbReference type="ARBA" id="ARBA00005854"/>
    </source>
</evidence>
<evidence type="ECO:0000259" key="6">
    <source>
        <dbReference type="Pfam" id="PF02826"/>
    </source>
</evidence>
<dbReference type="EMBL" id="JFKE01000005">
    <property type="protein sequence ID" value="KAJ54957.1"/>
    <property type="molecule type" value="Genomic_DNA"/>
</dbReference>
<dbReference type="SUPFAM" id="SSF52283">
    <property type="entry name" value="Formate/glycerate dehydrogenase catalytic domain-like"/>
    <property type="match status" value="1"/>
</dbReference>
<sequence length="343" mass="37350">MKPLLILDNHFRTKAELFRDETFDALAGLCDIRGGADAPMSRKDIEALLPDARFYVASKPELSAEDLRRAPNLRATIEVAGAFREGLDYDACFDRGIEVLSCSPGFRNAVAEMTVAMILGAGRGLVDEHEAFRSGTERWLDDRPETDFTLYHQSVGFIGYGQISKETHRLIRPFQPKVMAFDPFLKDAGPDVELTDLEQLVSQCRVVVVAAVPSEDTRGLLSAALIGKLQKAALVVVISRAWCADFDALVAAAGAGQIKFATDVFPDEPLAVDHPLRQMPNVILSPHRAAAVPGGRHLIGDMILQDVQAILEGLPSRQLKPADRQLVAGLVSAQAQLKSMPNT</sequence>
<feature type="domain" description="D-isomer specific 2-hydroxyacid dehydrogenase catalytic" evidence="5">
    <location>
        <begin position="39"/>
        <end position="313"/>
    </location>
</feature>
<keyword evidence="3" id="KW-0520">NAD</keyword>
<dbReference type="InterPro" id="IPR006140">
    <property type="entry name" value="D-isomer_DH_NAD-bd"/>
</dbReference>